<dbReference type="EMBL" id="CP002961">
    <property type="protein sequence ID" value="AFK02689.1"/>
    <property type="molecule type" value="Genomic_DNA"/>
</dbReference>
<evidence type="ECO:0000256" key="1">
    <source>
        <dbReference type="SAM" id="SignalP"/>
    </source>
</evidence>
<feature type="domain" description="3-keto-alpha-glucoside-1,2-lyase/3-keto-2-hydroxy-glucal hydratase" evidence="2">
    <location>
        <begin position="26"/>
        <end position="207"/>
    </location>
</feature>
<keyword evidence="4" id="KW-1185">Reference proteome</keyword>
<evidence type="ECO:0000259" key="2">
    <source>
        <dbReference type="Pfam" id="PF06439"/>
    </source>
</evidence>
<feature type="signal peptide" evidence="1">
    <location>
        <begin position="1"/>
        <end position="19"/>
    </location>
</feature>
<name>A0ABM5MZV0_EMTOG</name>
<sequence>MKKLSFLLFFLCTVSFTFAQKKEKKGWISLFDGKTFNGWHINEDHPATFSIEDGTIKVAGERAHMFYEGEVGNHDFKNFELKIKAKTLPGSNSGIFIHTDYQAKGWPEKGYEVQVNQTHTDWRKTGSLYSFEDVKENFAKDNEWYEYHIIVQDKHITIKIDDKVAVDYTEPDPLPEKRGLKHLSSGTIALQGHDPKSIVYFKDIKIKILK</sequence>
<organism evidence="3 4">
    <name type="scientific">Emticicia oligotrophica (strain DSM 17448 / CIP 109782 / MTCC 6937 / GPTSA100-15)</name>
    <dbReference type="NCBI Taxonomy" id="929562"/>
    <lineage>
        <taxon>Bacteria</taxon>
        <taxon>Pseudomonadati</taxon>
        <taxon>Bacteroidota</taxon>
        <taxon>Cytophagia</taxon>
        <taxon>Cytophagales</taxon>
        <taxon>Leadbetterellaceae</taxon>
        <taxon>Emticicia</taxon>
    </lineage>
</organism>
<evidence type="ECO:0000313" key="4">
    <source>
        <dbReference type="Proteomes" id="UP000002875"/>
    </source>
</evidence>
<dbReference type="RefSeq" id="WP_015028389.1">
    <property type="nucleotide sequence ID" value="NC_018748.1"/>
</dbReference>
<dbReference type="InterPro" id="IPR010496">
    <property type="entry name" value="AL/BT2_dom"/>
</dbReference>
<protein>
    <recommendedName>
        <fullName evidence="2">3-keto-alpha-glucoside-1,2-lyase/3-keto-2-hydroxy-glucal hydratase domain-containing protein</fullName>
    </recommendedName>
</protein>
<dbReference type="Proteomes" id="UP000002875">
    <property type="component" value="Chromosome"/>
</dbReference>
<dbReference type="Gene3D" id="2.60.120.560">
    <property type="entry name" value="Exo-inulinase, domain 1"/>
    <property type="match status" value="1"/>
</dbReference>
<keyword evidence="1" id="KW-0732">Signal</keyword>
<dbReference type="Pfam" id="PF06439">
    <property type="entry name" value="3keto-disac_hyd"/>
    <property type="match status" value="1"/>
</dbReference>
<gene>
    <name evidence="3" type="ordered locus">Emtol_1543</name>
</gene>
<proteinExistence type="predicted"/>
<feature type="chain" id="PRO_5045389797" description="3-keto-alpha-glucoside-1,2-lyase/3-keto-2-hydroxy-glucal hydratase domain-containing protein" evidence="1">
    <location>
        <begin position="20"/>
        <end position="210"/>
    </location>
</feature>
<accession>A0ABM5MZV0</accession>
<evidence type="ECO:0000313" key="3">
    <source>
        <dbReference type="EMBL" id="AFK02689.1"/>
    </source>
</evidence>
<reference evidence="3 4" key="1">
    <citation type="submission" date="2011-07" db="EMBL/GenBank/DDBJ databases">
        <title>The complete genome of chromosome of Emticicia oligotrophica DSM 17448.</title>
        <authorList>
            <consortium name="US DOE Joint Genome Institute (JGI-PGF)"/>
            <person name="Lucas S."/>
            <person name="Han J."/>
            <person name="Lapidus A."/>
            <person name="Bruce D."/>
            <person name="Goodwin L."/>
            <person name="Pitluck S."/>
            <person name="Peters L."/>
            <person name="Kyrpides N."/>
            <person name="Mavromatis K."/>
            <person name="Ivanova N."/>
            <person name="Ovchinnikova G."/>
            <person name="Teshima H."/>
            <person name="Detter J.C."/>
            <person name="Tapia R."/>
            <person name="Han C."/>
            <person name="Land M."/>
            <person name="Hauser L."/>
            <person name="Markowitz V."/>
            <person name="Cheng J.-F."/>
            <person name="Hugenholtz P."/>
            <person name="Woyke T."/>
            <person name="Wu D."/>
            <person name="Tindall B."/>
            <person name="Pomrenke H."/>
            <person name="Brambilla E."/>
            <person name="Klenk H.-P."/>
            <person name="Eisen J.A."/>
        </authorList>
    </citation>
    <scope>NUCLEOTIDE SEQUENCE [LARGE SCALE GENOMIC DNA]</scope>
    <source>
        <strain evidence="3 4">DSM 17448</strain>
    </source>
</reference>